<dbReference type="RefSeq" id="WP_058738238.1">
    <property type="nucleotide sequence ID" value="NZ_CP011266.1"/>
</dbReference>
<evidence type="ECO:0000256" key="3">
    <source>
        <dbReference type="ARBA" id="ARBA00022833"/>
    </source>
</evidence>
<feature type="binding site" evidence="4">
    <location>
        <position position="95"/>
    </location>
    <ligand>
        <name>Zn(2+)</name>
        <dbReference type="ChEBI" id="CHEBI:29105"/>
    </ligand>
</feature>
<proteinExistence type="inferred from homology"/>
<dbReference type="AlphaFoldDB" id="A0A0U3EHC2"/>
<dbReference type="KEGG" id="mmil:sm9_0059"/>
<comment type="similarity">
    <text evidence="1">Belongs to the beta-class carbonic anhydrase family.</text>
</comment>
<evidence type="ECO:0000256" key="2">
    <source>
        <dbReference type="ARBA" id="ARBA00022723"/>
    </source>
</evidence>
<dbReference type="SMART" id="SM00947">
    <property type="entry name" value="Pro_CA"/>
    <property type="match status" value="1"/>
</dbReference>
<gene>
    <name evidence="5" type="primary">cab</name>
    <name evidence="5" type="ORF">sm9_0059</name>
</gene>
<evidence type="ECO:0000256" key="1">
    <source>
        <dbReference type="ARBA" id="ARBA00006217"/>
    </source>
</evidence>
<dbReference type="Proteomes" id="UP000067738">
    <property type="component" value="Chromosome"/>
</dbReference>
<dbReference type="PANTHER" id="PTHR43175:SF3">
    <property type="entry name" value="CARBON DISULFIDE HYDROLASE"/>
    <property type="match status" value="1"/>
</dbReference>
<dbReference type="SUPFAM" id="SSF53056">
    <property type="entry name" value="beta-carbonic anhydrase, cab"/>
    <property type="match status" value="1"/>
</dbReference>
<dbReference type="GO" id="GO:0008270">
    <property type="term" value="F:zinc ion binding"/>
    <property type="evidence" value="ECO:0007669"/>
    <property type="project" value="InterPro"/>
</dbReference>
<dbReference type="InterPro" id="IPR036874">
    <property type="entry name" value="Carbonic_anhydrase_sf"/>
</dbReference>
<dbReference type="OrthoDB" id="24878at2157"/>
<keyword evidence="2 4" id="KW-0479">Metal-binding</keyword>
<keyword evidence="6" id="KW-1185">Reference proteome</keyword>
<feature type="binding site" evidence="4">
    <location>
        <position position="92"/>
    </location>
    <ligand>
        <name>Zn(2+)</name>
        <dbReference type="ChEBI" id="CHEBI:29105"/>
    </ligand>
</feature>
<dbReference type="GeneID" id="26735040"/>
<dbReference type="Pfam" id="PF00484">
    <property type="entry name" value="Pro_CA"/>
    <property type="match status" value="1"/>
</dbReference>
<evidence type="ECO:0000313" key="5">
    <source>
        <dbReference type="EMBL" id="ALT67869.1"/>
    </source>
</evidence>
<dbReference type="PATRIC" id="fig|230361.4.peg.60"/>
<protein>
    <submittedName>
        <fullName evidence="5">Carbonic anhydrase Cab</fullName>
    </submittedName>
</protein>
<sequence>MTILENVLKDNKEFVENFEGEEMSHHAAKKLAILTCMDCRLIDFFEPALGLKRGDAKIVRNAGNSIVGEDAIRSIGAALYNLGAEEVMVVGHTECGMAGADAEALKEKMLQRGIKEEDIAQYDLAEWIGGFESEEQNVIDVVEKIKNHPLIPDVPVHGLIIDIVTGELKVLVDGY</sequence>
<keyword evidence="3 4" id="KW-0862">Zinc</keyword>
<dbReference type="GO" id="GO:0004089">
    <property type="term" value="F:carbonate dehydratase activity"/>
    <property type="evidence" value="ECO:0007669"/>
    <property type="project" value="InterPro"/>
</dbReference>
<organism evidence="5 6">
    <name type="scientific">Methanobrevibacter millerae</name>
    <dbReference type="NCBI Taxonomy" id="230361"/>
    <lineage>
        <taxon>Archaea</taxon>
        <taxon>Methanobacteriati</taxon>
        <taxon>Methanobacteriota</taxon>
        <taxon>Methanomada group</taxon>
        <taxon>Methanobacteria</taxon>
        <taxon>Methanobacteriales</taxon>
        <taxon>Methanobacteriaceae</taxon>
        <taxon>Methanobrevibacter</taxon>
    </lineage>
</organism>
<evidence type="ECO:0000313" key="6">
    <source>
        <dbReference type="Proteomes" id="UP000067738"/>
    </source>
</evidence>
<dbReference type="PANTHER" id="PTHR43175">
    <property type="entry name" value="CARBONIC ANHYDRASE"/>
    <property type="match status" value="1"/>
</dbReference>
<feature type="binding site" evidence="4">
    <location>
        <position position="36"/>
    </location>
    <ligand>
        <name>Zn(2+)</name>
        <dbReference type="ChEBI" id="CHEBI:29105"/>
    </ligand>
</feature>
<accession>A0A0U3EHC2</accession>
<name>A0A0U3EHC2_9EURY</name>
<reference evidence="5 6" key="1">
    <citation type="submission" date="2015-04" db="EMBL/GenBank/DDBJ databases">
        <title>The complete genome sequence of the rumen methanogen Methanobrevibacter millerae SM9.</title>
        <authorList>
            <person name="Leahy S.C."/>
            <person name="Kelly W.J."/>
            <person name="Pacheco D.M."/>
            <person name="Li D."/>
            <person name="Altermann E."/>
            <person name="Attwood G.T."/>
        </authorList>
    </citation>
    <scope>NUCLEOTIDE SEQUENCE [LARGE SCALE GENOMIC DNA]</scope>
    <source>
        <strain evidence="5 6">SM9</strain>
    </source>
</reference>
<dbReference type="CDD" id="cd03379">
    <property type="entry name" value="beta_CA_cladeD"/>
    <property type="match status" value="1"/>
</dbReference>
<dbReference type="EMBL" id="CP011266">
    <property type="protein sequence ID" value="ALT67869.1"/>
    <property type="molecule type" value="Genomic_DNA"/>
</dbReference>
<dbReference type="InterPro" id="IPR001765">
    <property type="entry name" value="Carbonic_anhydrase"/>
</dbReference>
<evidence type="ECO:0000256" key="4">
    <source>
        <dbReference type="PIRSR" id="PIRSR601765-2"/>
    </source>
</evidence>
<dbReference type="Gene3D" id="3.40.1050.10">
    <property type="entry name" value="Carbonic anhydrase"/>
    <property type="match status" value="1"/>
</dbReference>
<comment type="cofactor">
    <cofactor evidence="4">
        <name>Zn(2+)</name>
        <dbReference type="ChEBI" id="CHEBI:29105"/>
    </cofactor>
    <text evidence="4">Binds 1 zinc ion per subunit.</text>
</comment>